<evidence type="ECO:0000256" key="1">
    <source>
        <dbReference type="ARBA" id="ARBA00023015"/>
    </source>
</evidence>
<dbReference type="SMART" id="SM00346">
    <property type="entry name" value="HTH_ICLR"/>
    <property type="match status" value="1"/>
</dbReference>
<organism evidence="6 7">
    <name type="scientific">Arthrobacter agilis</name>
    <dbReference type="NCBI Taxonomy" id="37921"/>
    <lineage>
        <taxon>Bacteria</taxon>
        <taxon>Bacillati</taxon>
        <taxon>Actinomycetota</taxon>
        <taxon>Actinomycetes</taxon>
        <taxon>Micrococcales</taxon>
        <taxon>Micrococcaceae</taxon>
        <taxon>Arthrobacter</taxon>
    </lineage>
</organism>
<dbReference type="PROSITE" id="PS51077">
    <property type="entry name" value="HTH_ICLR"/>
    <property type="match status" value="1"/>
</dbReference>
<evidence type="ECO:0000259" key="5">
    <source>
        <dbReference type="PROSITE" id="PS51078"/>
    </source>
</evidence>
<dbReference type="Pfam" id="PF01614">
    <property type="entry name" value="IclR_C"/>
    <property type="match status" value="1"/>
</dbReference>
<dbReference type="AlphaFoldDB" id="A0A2L0UBP5"/>
<feature type="domain" description="HTH iclR-type" evidence="4">
    <location>
        <begin position="11"/>
        <end position="71"/>
    </location>
</feature>
<dbReference type="GO" id="GO:0003700">
    <property type="term" value="F:DNA-binding transcription factor activity"/>
    <property type="evidence" value="ECO:0007669"/>
    <property type="project" value="TreeGrafter"/>
</dbReference>
<dbReference type="RefSeq" id="WP_208740602.1">
    <property type="nucleotide sequence ID" value="NZ_CP024915.1"/>
</dbReference>
<dbReference type="InterPro" id="IPR005471">
    <property type="entry name" value="Tscrpt_reg_IclR_N"/>
</dbReference>
<name>A0A2L0UBP5_9MICC</name>
<accession>A0A2L0UBP5</accession>
<dbReference type="EMBL" id="CP024915">
    <property type="protein sequence ID" value="AUZ86703.1"/>
    <property type="molecule type" value="Genomic_DNA"/>
</dbReference>
<keyword evidence="1" id="KW-0805">Transcription regulation</keyword>
<dbReference type="GO" id="GO:0003677">
    <property type="term" value="F:DNA binding"/>
    <property type="evidence" value="ECO:0007669"/>
    <property type="project" value="UniProtKB-KW"/>
</dbReference>
<proteinExistence type="predicted"/>
<protein>
    <submittedName>
        <fullName evidence="6">IclR family transcriptional regulator</fullName>
    </submittedName>
</protein>
<feature type="domain" description="IclR-ED" evidence="5">
    <location>
        <begin position="72"/>
        <end position="253"/>
    </location>
</feature>
<evidence type="ECO:0000259" key="4">
    <source>
        <dbReference type="PROSITE" id="PS51077"/>
    </source>
</evidence>
<dbReference type="SUPFAM" id="SSF46785">
    <property type="entry name" value="Winged helix' DNA-binding domain"/>
    <property type="match status" value="1"/>
</dbReference>
<dbReference type="GO" id="GO:0045892">
    <property type="term" value="P:negative regulation of DNA-templated transcription"/>
    <property type="evidence" value="ECO:0007669"/>
    <property type="project" value="TreeGrafter"/>
</dbReference>
<dbReference type="PANTHER" id="PTHR30136:SF39">
    <property type="entry name" value="TRANSCRIPTIONAL REGULATORY PROTEIN"/>
    <property type="match status" value="1"/>
</dbReference>
<dbReference type="InterPro" id="IPR014757">
    <property type="entry name" value="Tscrpt_reg_IclR_C"/>
</dbReference>
<dbReference type="InterPro" id="IPR036390">
    <property type="entry name" value="WH_DNA-bd_sf"/>
</dbReference>
<evidence type="ECO:0000313" key="7">
    <source>
        <dbReference type="Proteomes" id="UP000239187"/>
    </source>
</evidence>
<dbReference type="InterPro" id="IPR050707">
    <property type="entry name" value="HTH_MetabolicPath_Reg"/>
</dbReference>
<dbReference type="Proteomes" id="UP000239187">
    <property type="component" value="Chromosome"/>
</dbReference>
<dbReference type="InterPro" id="IPR029016">
    <property type="entry name" value="GAF-like_dom_sf"/>
</dbReference>
<gene>
    <name evidence="6" type="ORF">CVO76_02900</name>
</gene>
<keyword evidence="2" id="KW-0238">DNA-binding</keyword>
<dbReference type="Gene3D" id="1.10.10.10">
    <property type="entry name" value="Winged helix-like DNA-binding domain superfamily/Winged helix DNA-binding domain"/>
    <property type="match status" value="1"/>
</dbReference>
<reference evidence="6 7" key="1">
    <citation type="submission" date="2017-11" db="EMBL/GenBank/DDBJ databases">
        <title>Draft genome of Arthrobacter agilis strain UMCV2, a plant growth-promoting rhizobacterium and biocontrol capacity of phytopathogenic fungi.</title>
        <authorList>
            <person name="Martinez-Camara R."/>
            <person name="Santoyo G."/>
            <person name="Moreno-Hagelsieb G."/>
            <person name="Valencia-Cantero E."/>
        </authorList>
    </citation>
    <scope>NUCLEOTIDE SEQUENCE [LARGE SCALE GENOMIC DNA]</scope>
    <source>
        <strain evidence="6 7">UMCV2</strain>
    </source>
</reference>
<dbReference type="Pfam" id="PF09339">
    <property type="entry name" value="HTH_IclR"/>
    <property type="match status" value="1"/>
</dbReference>
<keyword evidence="3" id="KW-0804">Transcription</keyword>
<dbReference type="InterPro" id="IPR036388">
    <property type="entry name" value="WH-like_DNA-bd_sf"/>
</dbReference>
<sequence length="268" mass="28867">MVSPASSSAPLLVLKKISDILDAFSLRRPELSLTDIREATGLPTSTVQRLVGNLVANGFLDRVGDQYRVGLKMSFWAAPATQDLDRLEIVKPVLTDLRDRLGETACFFESSMHYRVCVAMAETHHMLRREMKVGRILPLHAGSAGRVLLAWTEGLLAEIEAESLDRLTDSTITDSGALRAAVDRAREDGYAITTGERQSGASGLSAPVFDSQGDLVGAVTVMGPTLRMPLEVCEQWVEDLLAAAEQITRMLGGRHPGEAQLPSPGGGS</sequence>
<evidence type="ECO:0000313" key="6">
    <source>
        <dbReference type="EMBL" id="AUZ86703.1"/>
    </source>
</evidence>
<evidence type="ECO:0000256" key="2">
    <source>
        <dbReference type="ARBA" id="ARBA00023125"/>
    </source>
</evidence>
<evidence type="ECO:0000256" key="3">
    <source>
        <dbReference type="ARBA" id="ARBA00023163"/>
    </source>
</evidence>
<dbReference type="PROSITE" id="PS51078">
    <property type="entry name" value="ICLR_ED"/>
    <property type="match status" value="1"/>
</dbReference>
<dbReference type="Gene3D" id="3.30.450.40">
    <property type="match status" value="1"/>
</dbReference>
<dbReference type="SUPFAM" id="SSF55781">
    <property type="entry name" value="GAF domain-like"/>
    <property type="match status" value="1"/>
</dbReference>
<dbReference type="PANTHER" id="PTHR30136">
    <property type="entry name" value="HELIX-TURN-HELIX TRANSCRIPTIONAL REGULATOR, ICLR FAMILY"/>
    <property type="match status" value="1"/>
</dbReference>